<organism evidence="1 2">
    <name type="scientific">Populus alba x Populus x berolinensis</name>
    <dbReference type="NCBI Taxonomy" id="444605"/>
    <lineage>
        <taxon>Eukaryota</taxon>
        <taxon>Viridiplantae</taxon>
        <taxon>Streptophyta</taxon>
        <taxon>Embryophyta</taxon>
        <taxon>Tracheophyta</taxon>
        <taxon>Spermatophyta</taxon>
        <taxon>Magnoliopsida</taxon>
        <taxon>eudicotyledons</taxon>
        <taxon>Gunneridae</taxon>
        <taxon>Pentapetalae</taxon>
        <taxon>rosids</taxon>
        <taxon>fabids</taxon>
        <taxon>Malpighiales</taxon>
        <taxon>Salicaceae</taxon>
        <taxon>Saliceae</taxon>
        <taxon>Populus</taxon>
    </lineage>
</organism>
<keyword evidence="2" id="KW-1185">Reference proteome</keyword>
<evidence type="ECO:0000313" key="2">
    <source>
        <dbReference type="Proteomes" id="UP001164929"/>
    </source>
</evidence>
<comment type="caution">
    <text evidence="1">The sequence shown here is derived from an EMBL/GenBank/DDBJ whole genome shotgun (WGS) entry which is preliminary data.</text>
</comment>
<sequence length="52" mass="6157">MEIGVRYDSWKHMEVDFASTKEKRREIVFAVKSSGFVPLLCWRDGCFGKREM</sequence>
<gene>
    <name evidence="1" type="ORF">NC653_005469</name>
</gene>
<evidence type="ECO:0000313" key="1">
    <source>
        <dbReference type="EMBL" id="KAJ7006124.1"/>
    </source>
</evidence>
<name>A0AAD6RBZ7_9ROSI</name>
<dbReference type="Proteomes" id="UP001164929">
    <property type="component" value="Chromosome 2"/>
</dbReference>
<dbReference type="EMBL" id="JAQIZT010000002">
    <property type="protein sequence ID" value="KAJ7006124.1"/>
    <property type="molecule type" value="Genomic_DNA"/>
</dbReference>
<accession>A0AAD6RBZ7</accession>
<dbReference type="AlphaFoldDB" id="A0AAD6RBZ7"/>
<proteinExistence type="predicted"/>
<reference evidence="1" key="1">
    <citation type="journal article" date="2023" name="Mol. Ecol. Resour.">
        <title>Chromosome-level genome assembly of a triploid poplar Populus alba 'Berolinensis'.</title>
        <authorList>
            <person name="Chen S."/>
            <person name="Yu Y."/>
            <person name="Wang X."/>
            <person name="Wang S."/>
            <person name="Zhang T."/>
            <person name="Zhou Y."/>
            <person name="He R."/>
            <person name="Meng N."/>
            <person name="Wang Y."/>
            <person name="Liu W."/>
            <person name="Liu Z."/>
            <person name="Liu J."/>
            <person name="Guo Q."/>
            <person name="Huang H."/>
            <person name="Sederoff R.R."/>
            <person name="Wang G."/>
            <person name="Qu G."/>
            <person name="Chen S."/>
        </authorList>
    </citation>
    <scope>NUCLEOTIDE SEQUENCE</scope>
    <source>
        <strain evidence="1">SC-2020</strain>
    </source>
</reference>
<protein>
    <submittedName>
        <fullName evidence="1">Uncharacterized protein</fullName>
    </submittedName>
</protein>